<feature type="domain" description="DUF7253" evidence="1">
    <location>
        <begin position="1"/>
        <end position="108"/>
    </location>
</feature>
<reference evidence="2" key="1">
    <citation type="journal article" date="2021" name="Proc. Natl. Acad. Sci. U.S.A.">
        <title>A Catalog of Tens of Thousands of Viruses from Human Metagenomes Reveals Hidden Associations with Chronic Diseases.</title>
        <authorList>
            <person name="Tisza M.J."/>
            <person name="Buck C.B."/>
        </authorList>
    </citation>
    <scope>NUCLEOTIDE SEQUENCE</scope>
    <source>
        <strain evidence="2">CtYBm1</strain>
    </source>
</reference>
<accession>A0A8S5LSD0</accession>
<proteinExistence type="predicted"/>
<protein>
    <recommendedName>
        <fullName evidence="1">DUF7253 domain-containing protein</fullName>
    </recommendedName>
</protein>
<evidence type="ECO:0000259" key="1">
    <source>
        <dbReference type="Pfam" id="PF23911"/>
    </source>
</evidence>
<dbReference type="Pfam" id="PF23911">
    <property type="entry name" value="DUF7253"/>
    <property type="match status" value="1"/>
</dbReference>
<sequence>MKYSGNAGFRLEDVEVEPGVYEPKLVVKPIKGDLINDTTFRNQNNSKSTIDNVQITNRLSIVAHPFLMTHITNLLYVTFMGQKWKVERYAIKSPRIILDLGGLYNEQANAYPGLATEGS</sequence>
<organism evidence="2">
    <name type="scientific">Siphoviridae sp. ctYBm1</name>
    <dbReference type="NCBI Taxonomy" id="2826374"/>
    <lineage>
        <taxon>Viruses</taxon>
        <taxon>Duplodnaviria</taxon>
        <taxon>Heunggongvirae</taxon>
        <taxon>Uroviricota</taxon>
        <taxon>Caudoviricetes</taxon>
    </lineage>
</organism>
<name>A0A8S5LSD0_9CAUD</name>
<dbReference type="EMBL" id="BK014726">
    <property type="protein sequence ID" value="DAD72842.1"/>
    <property type="molecule type" value="Genomic_DNA"/>
</dbReference>
<dbReference type="InterPro" id="IPR055677">
    <property type="entry name" value="DUF7253"/>
</dbReference>
<evidence type="ECO:0000313" key="2">
    <source>
        <dbReference type="EMBL" id="DAD72842.1"/>
    </source>
</evidence>